<dbReference type="EMBL" id="FNVQ01000001">
    <property type="protein sequence ID" value="SEF86600.1"/>
    <property type="molecule type" value="Genomic_DNA"/>
</dbReference>
<evidence type="ECO:0000256" key="1">
    <source>
        <dbReference type="SAM" id="Coils"/>
    </source>
</evidence>
<dbReference type="Proteomes" id="UP000236745">
    <property type="component" value="Unassembled WGS sequence"/>
</dbReference>
<organism evidence="3 4">
    <name type="scientific">Marinobacterium lutimaris</name>
    <dbReference type="NCBI Taxonomy" id="568106"/>
    <lineage>
        <taxon>Bacteria</taxon>
        <taxon>Pseudomonadati</taxon>
        <taxon>Pseudomonadota</taxon>
        <taxon>Gammaproteobacteria</taxon>
        <taxon>Oceanospirillales</taxon>
        <taxon>Oceanospirillaceae</taxon>
        <taxon>Marinobacterium</taxon>
    </lineage>
</organism>
<dbReference type="RefSeq" id="WP_104001697.1">
    <property type="nucleotide sequence ID" value="NZ_FNVQ01000001.1"/>
</dbReference>
<name>A0A1H5VHA6_9GAMM</name>
<keyword evidence="4" id="KW-1185">Reference proteome</keyword>
<feature type="coiled-coil region" evidence="1">
    <location>
        <begin position="556"/>
        <end position="615"/>
    </location>
</feature>
<keyword evidence="3" id="KW-0540">Nuclease</keyword>
<dbReference type="OrthoDB" id="9795626at2"/>
<feature type="domain" description="Rad50/SbcC-type AAA" evidence="2">
    <location>
        <begin position="5"/>
        <end position="214"/>
    </location>
</feature>
<evidence type="ECO:0000259" key="2">
    <source>
        <dbReference type="Pfam" id="PF13476"/>
    </source>
</evidence>
<reference evidence="3 4" key="1">
    <citation type="submission" date="2016-10" db="EMBL/GenBank/DDBJ databases">
        <authorList>
            <person name="de Groot N.N."/>
        </authorList>
    </citation>
    <scope>NUCLEOTIDE SEQUENCE [LARGE SCALE GENOMIC DNA]</scope>
    <source>
        <strain evidence="3 4">DSM 22012</strain>
    </source>
</reference>
<feature type="coiled-coil region" evidence="1">
    <location>
        <begin position="665"/>
        <end position="727"/>
    </location>
</feature>
<keyword evidence="1" id="KW-0175">Coiled coil</keyword>
<dbReference type="GO" id="GO:0004527">
    <property type="term" value="F:exonuclease activity"/>
    <property type="evidence" value="ECO:0007669"/>
    <property type="project" value="UniProtKB-KW"/>
</dbReference>
<gene>
    <name evidence="3" type="ORF">SAMN05444390_101734</name>
</gene>
<sequence length="1021" mass="113919">MKLHQLTLTAFGPFAGKEQIDFARLGNNPLFLIDGPTGAGKSSILHAVCYALYGETTDSERKELGIRCDYAEPETLTEIELEFSIRGQRYRIHRVPTQMRPAKRGGGETEQKATAHLLRIADDGSEETLVPKKKTDADVRIKEILGLTADQFRQVMVLPQGKFRELLLAKSDDRQAILSTLFQTEIYQRIEQLLKDRAGDIERQHKKFEDSKTEALLELHLEDVDALIEAIATAGETVAAKNQVKSDAYTLKSVQEQKLKSAETLTKSFEQQRLKQQELAERQSRKPAVDNARDKLRRAEKAAAIAPEWKALRVLDQQIQKRQEEHERAAVTAQQASAEAVSATEHLKATEESYKQRDGLKTTEVRLTGYQKVLAGYESLRDEVRKANAAQASAAARMSELEQGIARFDESLKERNAEIETLTGQVGQKAELTEQLLSARRRWELAVKLDGALAEQTRREQAVTEAQAALDQANRAHQQASTQADRLEMIWFANQAAVLARKLELDHPCPVCGSLEHPNPAQFADDSAQVDQDAVEQARAIASARLTDRHTAETRVAEQQSAVQNQQQLIAELRNELEVDLFFSAEALKDEYARLEQQLNQIGACEQRLDSLKAIHKSEESKRELLQVEQTELNRTLPKLSGDKAASESRLISAENELPENYRSLNALSTAIRDTQLAIEKLEQAYQAAQKRHSEASNRLTAANSALDSLTRQLDELQGNRAGQLKAWQNALSESEFESLSDFEASLMDEASAETLRARIVQYDETVKTLQAQLALMAEQLKDQPPPELETLQERYQVAESAYQQAEHSWAEAQQQKALFERTLVKIRSLEEQQQAVKQQYEVVGKMAKAASGRGEVRVSLERFVLGNLLGSVLSVASQRLYTMSKGQYRLVRQNETEQKRNVTAGLDLAIDDAYSGKARPVATLSGGESFMASLSLALALSEVVQQRSGGIQLDTLFIDEGFGSLDQDSLQLAIDMLVELQATGRTIGIISHVSELKEQMPLRIDVKSGRNGSYVLMSQA</sequence>
<dbReference type="GO" id="GO:0016887">
    <property type="term" value="F:ATP hydrolysis activity"/>
    <property type="evidence" value="ECO:0007669"/>
    <property type="project" value="InterPro"/>
</dbReference>
<keyword evidence="3" id="KW-0269">Exonuclease</keyword>
<protein>
    <submittedName>
        <fullName evidence="3">Exonuclease SbcC</fullName>
    </submittedName>
</protein>
<evidence type="ECO:0000313" key="4">
    <source>
        <dbReference type="Proteomes" id="UP000236745"/>
    </source>
</evidence>
<evidence type="ECO:0000313" key="3">
    <source>
        <dbReference type="EMBL" id="SEF86600.1"/>
    </source>
</evidence>
<dbReference type="PANTHER" id="PTHR32114">
    <property type="entry name" value="ABC TRANSPORTER ABCH.3"/>
    <property type="match status" value="1"/>
</dbReference>
<dbReference type="InterPro" id="IPR027417">
    <property type="entry name" value="P-loop_NTPase"/>
</dbReference>
<keyword evidence="3" id="KW-0378">Hydrolase</keyword>
<dbReference type="GO" id="GO:0006302">
    <property type="term" value="P:double-strand break repair"/>
    <property type="evidence" value="ECO:0007669"/>
    <property type="project" value="InterPro"/>
</dbReference>
<dbReference type="SUPFAM" id="SSF52540">
    <property type="entry name" value="P-loop containing nucleoside triphosphate hydrolases"/>
    <property type="match status" value="1"/>
</dbReference>
<accession>A0A1H5VHA6</accession>
<dbReference type="PANTHER" id="PTHR32114:SF2">
    <property type="entry name" value="ABC TRANSPORTER ABCH.3"/>
    <property type="match status" value="1"/>
</dbReference>
<dbReference type="Pfam" id="PF13558">
    <property type="entry name" value="SbcC_Walker_B"/>
    <property type="match status" value="1"/>
</dbReference>
<dbReference type="AlphaFoldDB" id="A0A1H5VHA6"/>
<feature type="coiled-coil region" evidence="1">
    <location>
        <begin position="463"/>
        <end position="490"/>
    </location>
</feature>
<dbReference type="Gene3D" id="3.40.50.300">
    <property type="entry name" value="P-loop containing nucleotide triphosphate hydrolases"/>
    <property type="match status" value="2"/>
</dbReference>
<feature type="coiled-coil region" evidence="1">
    <location>
        <begin position="753"/>
        <end position="809"/>
    </location>
</feature>
<dbReference type="Pfam" id="PF13476">
    <property type="entry name" value="AAA_23"/>
    <property type="match status" value="1"/>
</dbReference>
<dbReference type="InterPro" id="IPR038729">
    <property type="entry name" value="Rad50/SbcC_AAA"/>
</dbReference>
<proteinExistence type="predicted"/>